<dbReference type="GO" id="GO:0007265">
    <property type="term" value="P:Ras protein signal transduction"/>
    <property type="evidence" value="ECO:0007669"/>
    <property type="project" value="TreeGrafter"/>
</dbReference>
<dbReference type="InterPro" id="IPR036964">
    <property type="entry name" value="RASGEF_cat_dom_sf"/>
</dbReference>
<dbReference type="OrthoDB" id="269822at2759"/>
<gene>
    <name evidence="4" type="ORF">TBRA_LOCUS3749</name>
</gene>
<dbReference type="PANTHER" id="PTHR23113">
    <property type="entry name" value="GUANINE NUCLEOTIDE EXCHANGE FACTOR"/>
    <property type="match status" value="1"/>
</dbReference>
<dbReference type="GO" id="GO:0005886">
    <property type="term" value="C:plasma membrane"/>
    <property type="evidence" value="ECO:0007669"/>
    <property type="project" value="TreeGrafter"/>
</dbReference>
<dbReference type="InterPro" id="IPR001895">
    <property type="entry name" value="RASGEF_cat_dom"/>
</dbReference>
<dbReference type="PROSITE" id="PS50009">
    <property type="entry name" value="RASGEF_CAT"/>
    <property type="match status" value="1"/>
</dbReference>
<protein>
    <recommendedName>
        <fullName evidence="3">Ras-GEF domain-containing protein</fullName>
    </recommendedName>
</protein>
<accession>A0A6H5IA23</accession>
<dbReference type="Gene3D" id="1.10.840.10">
    <property type="entry name" value="Ras guanine-nucleotide exchange factors catalytic domain"/>
    <property type="match status" value="1"/>
</dbReference>
<dbReference type="SMART" id="SM00147">
    <property type="entry name" value="RasGEF"/>
    <property type="match status" value="1"/>
</dbReference>
<evidence type="ECO:0000256" key="2">
    <source>
        <dbReference type="PROSITE-ProRule" id="PRU00168"/>
    </source>
</evidence>
<dbReference type="EMBL" id="CADCXV010000654">
    <property type="protein sequence ID" value="CAB0031787.1"/>
    <property type="molecule type" value="Genomic_DNA"/>
</dbReference>
<evidence type="ECO:0000313" key="5">
    <source>
        <dbReference type="Proteomes" id="UP000479190"/>
    </source>
</evidence>
<dbReference type="SUPFAM" id="SSF48366">
    <property type="entry name" value="Ras GEF"/>
    <property type="match status" value="1"/>
</dbReference>
<feature type="domain" description="Ras-GEF" evidence="3">
    <location>
        <begin position="51"/>
        <end position="343"/>
    </location>
</feature>
<feature type="non-terminal residue" evidence="4">
    <location>
        <position position="343"/>
    </location>
</feature>
<keyword evidence="1 2" id="KW-0344">Guanine-nucleotide releasing factor</keyword>
<reference evidence="4 5" key="1">
    <citation type="submission" date="2020-02" db="EMBL/GenBank/DDBJ databases">
        <authorList>
            <person name="Ferguson B K."/>
        </authorList>
    </citation>
    <scope>NUCLEOTIDE SEQUENCE [LARGE SCALE GENOMIC DNA]</scope>
</reference>
<evidence type="ECO:0000259" key="3">
    <source>
        <dbReference type="PROSITE" id="PS50009"/>
    </source>
</evidence>
<name>A0A6H5IA23_9HYME</name>
<dbReference type="GO" id="GO:0005085">
    <property type="term" value="F:guanyl-nucleotide exchange factor activity"/>
    <property type="evidence" value="ECO:0007669"/>
    <property type="project" value="UniProtKB-KW"/>
</dbReference>
<organism evidence="4 5">
    <name type="scientific">Trichogramma brassicae</name>
    <dbReference type="NCBI Taxonomy" id="86971"/>
    <lineage>
        <taxon>Eukaryota</taxon>
        <taxon>Metazoa</taxon>
        <taxon>Ecdysozoa</taxon>
        <taxon>Arthropoda</taxon>
        <taxon>Hexapoda</taxon>
        <taxon>Insecta</taxon>
        <taxon>Pterygota</taxon>
        <taxon>Neoptera</taxon>
        <taxon>Endopterygota</taxon>
        <taxon>Hymenoptera</taxon>
        <taxon>Apocrita</taxon>
        <taxon>Proctotrupomorpha</taxon>
        <taxon>Chalcidoidea</taxon>
        <taxon>Trichogrammatidae</taxon>
        <taxon>Trichogramma</taxon>
    </lineage>
</organism>
<proteinExistence type="predicted"/>
<dbReference type="InterPro" id="IPR023578">
    <property type="entry name" value="Ras_GEF_dom_sf"/>
</dbReference>
<evidence type="ECO:0000256" key="1">
    <source>
        <dbReference type="ARBA" id="ARBA00022658"/>
    </source>
</evidence>
<dbReference type="Proteomes" id="UP000479190">
    <property type="component" value="Unassembled WGS sequence"/>
</dbReference>
<dbReference type="AlphaFoldDB" id="A0A6H5IA23"/>
<evidence type="ECO:0000313" key="4">
    <source>
        <dbReference type="EMBL" id="CAB0031787.1"/>
    </source>
</evidence>
<dbReference type="PANTHER" id="PTHR23113:SF368">
    <property type="entry name" value="CELL DIVISION CONTROL PROTEIN 25"/>
    <property type="match status" value="1"/>
</dbReference>
<keyword evidence="5" id="KW-1185">Reference proteome</keyword>
<sequence length="343" mass="39435">MVLSFNFSAISSKGYRFMMVFKKVHKLERRQQPQLPRSSEELEDLQKLLHFPEEVALRLAESEYQLFSQVPPEEYLRHVLQDLTAAQQRQQQQQQQKYREESEAEQQNFVGPNFTHSSTQTEDKDCWPTSTASVTVQSLIDRFSDVSTWACNVVYHGTTTEERQALLSCLLRVAQTCWNIGNFNSAMEIIAGLKFCKFKIYEFLIAKYAIVSKSEPKGYAGASQISLGFRARSSRVRFPQAPPTLPSASYARDIKLQFILYLYTLLRELEQYLYHMISQKLKGFWTSVNEGNVPVLDFLSSALLSSEYDVALERALSMPECPVVPFFGAFLRELREVISHSSK</sequence>
<dbReference type="Pfam" id="PF00617">
    <property type="entry name" value="RasGEF"/>
    <property type="match status" value="1"/>
</dbReference>
<dbReference type="InterPro" id="IPR008937">
    <property type="entry name" value="Ras-like_GEF"/>
</dbReference>